<evidence type="ECO:0000313" key="2">
    <source>
        <dbReference type="EMBL" id="CAE7911407.1"/>
    </source>
</evidence>
<dbReference type="OrthoDB" id="442670at2759"/>
<comment type="caution">
    <text evidence="2">The sequence shown here is derived from an EMBL/GenBank/DDBJ whole genome shotgun (WGS) entry which is preliminary data.</text>
</comment>
<organism evidence="2 3">
    <name type="scientific">Symbiodinium necroappetens</name>
    <dbReference type="NCBI Taxonomy" id="1628268"/>
    <lineage>
        <taxon>Eukaryota</taxon>
        <taxon>Sar</taxon>
        <taxon>Alveolata</taxon>
        <taxon>Dinophyceae</taxon>
        <taxon>Suessiales</taxon>
        <taxon>Symbiodiniaceae</taxon>
        <taxon>Symbiodinium</taxon>
    </lineage>
</organism>
<dbReference type="AlphaFoldDB" id="A0A813BR94"/>
<keyword evidence="3" id="KW-1185">Reference proteome</keyword>
<dbReference type="Proteomes" id="UP000601435">
    <property type="component" value="Unassembled WGS sequence"/>
</dbReference>
<gene>
    <name evidence="2" type="primary">ycf43</name>
    <name evidence="2" type="ORF">SNEC2469_LOCUS31061</name>
</gene>
<feature type="non-terminal residue" evidence="2">
    <location>
        <position position="342"/>
    </location>
</feature>
<accession>A0A813BR94</accession>
<sequence length="342" mass="37085">MSAQRATAELANGVAGNDDPAPSSSAAVVEAVVPDVQMTSQAPLVQQPDVGPGVVAHVGVQNIESVQPFQSSETAAGVGQAKPKAASTIAEPGGRSDLEQRAVDNRLGSSEMDDETGEFPQQWWPSVSSEVAESGEANICSADASAIVLQYFGRGNTSRGKRRELSGSLTLKLKPLVGYWEAWRLLPQILDYSWVILCKSYIMVTEVDFESVMVELTPEEPDAPTEGATSASSYQKLYVTYIVRASDWLEVAASVLSDVSELSGWWWKSVMEIVMKTYEAWLKATPLERLGISPDGAEDLMNGKWSRLNARVASMLLTAMGPEMRAEMVAQRISQSTIRMVY</sequence>
<evidence type="ECO:0000313" key="3">
    <source>
        <dbReference type="Proteomes" id="UP000601435"/>
    </source>
</evidence>
<evidence type="ECO:0000256" key="1">
    <source>
        <dbReference type="SAM" id="MobiDB-lite"/>
    </source>
</evidence>
<protein>
    <submittedName>
        <fullName evidence="2">Ycf43 protein</fullName>
    </submittedName>
</protein>
<proteinExistence type="predicted"/>
<name>A0A813BR94_9DINO</name>
<feature type="region of interest" description="Disordered" evidence="1">
    <location>
        <begin position="1"/>
        <end position="26"/>
    </location>
</feature>
<feature type="region of interest" description="Disordered" evidence="1">
    <location>
        <begin position="74"/>
        <end position="101"/>
    </location>
</feature>
<reference evidence="2" key="1">
    <citation type="submission" date="2021-02" db="EMBL/GenBank/DDBJ databases">
        <authorList>
            <person name="Dougan E. K."/>
            <person name="Rhodes N."/>
            <person name="Thang M."/>
            <person name="Chan C."/>
        </authorList>
    </citation>
    <scope>NUCLEOTIDE SEQUENCE</scope>
</reference>
<dbReference type="EMBL" id="CAJNJA010074068">
    <property type="protein sequence ID" value="CAE7911407.1"/>
    <property type="molecule type" value="Genomic_DNA"/>
</dbReference>